<dbReference type="FunFam" id="3.30.43.10:FF:000004">
    <property type="entry name" value="Berberine bridge enzyme-like 15"/>
    <property type="match status" value="1"/>
</dbReference>
<evidence type="ECO:0000256" key="7">
    <source>
        <dbReference type="ARBA" id="ARBA00023180"/>
    </source>
</evidence>
<feature type="chain" id="PRO_5004313217" evidence="8">
    <location>
        <begin position="28"/>
        <end position="540"/>
    </location>
</feature>
<dbReference type="Gene3D" id="3.30.465.10">
    <property type="match status" value="1"/>
</dbReference>
<organism evidence="10">
    <name type="scientific">Lactuca sativa</name>
    <name type="common">Garden lettuce</name>
    <dbReference type="NCBI Taxonomy" id="4236"/>
    <lineage>
        <taxon>Eukaryota</taxon>
        <taxon>Viridiplantae</taxon>
        <taxon>Streptophyta</taxon>
        <taxon>Embryophyta</taxon>
        <taxon>Tracheophyta</taxon>
        <taxon>Spermatophyta</taxon>
        <taxon>Magnoliopsida</taxon>
        <taxon>eudicotyledons</taxon>
        <taxon>Gunneridae</taxon>
        <taxon>Pentapetalae</taxon>
        <taxon>asterids</taxon>
        <taxon>campanulids</taxon>
        <taxon>Asterales</taxon>
        <taxon>Asteraceae</taxon>
        <taxon>Cichorioideae</taxon>
        <taxon>Cichorieae</taxon>
        <taxon>Lactucinae</taxon>
        <taxon>Lactuca</taxon>
    </lineage>
</organism>
<dbReference type="InterPro" id="IPR036318">
    <property type="entry name" value="FAD-bd_PCMH-like_sf"/>
</dbReference>
<comment type="cofactor">
    <cofactor evidence="1">
        <name>FAD</name>
        <dbReference type="ChEBI" id="CHEBI:57692"/>
    </cofactor>
</comment>
<dbReference type="InterPro" id="IPR016169">
    <property type="entry name" value="FAD-bd_PCMH_sub2"/>
</dbReference>
<dbReference type="InterPro" id="IPR012951">
    <property type="entry name" value="BBE"/>
</dbReference>
<feature type="signal peptide" evidence="8">
    <location>
        <begin position="1"/>
        <end position="27"/>
    </location>
</feature>
<keyword evidence="7" id="KW-0325">Glycoprotein</keyword>
<evidence type="ECO:0000313" key="10">
    <source>
        <dbReference type="EMBL" id="AAL77102.1"/>
    </source>
</evidence>
<evidence type="ECO:0000256" key="3">
    <source>
        <dbReference type="ARBA" id="ARBA00022630"/>
    </source>
</evidence>
<dbReference type="Pfam" id="PF01565">
    <property type="entry name" value="FAD_binding_4"/>
    <property type="match status" value="1"/>
</dbReference>
<dbReference type="GO" id="GO:0016491">
    <property type="term" value="F:oxidoreductase activity"/>
    <property type="evidence" value="ECO:0007669"/>
    <property type="project" value="InterPro"/>
</dbReference>
<evidence type="ECO:0000256" key="2">
    <source>
        <dbReference type="ARBA" id="ARBA00005466"/>
    </source>
</evidence>
<sequence>MAITYSFNFKSYIFPLLLVLLSTHSSATSTSIIDRFTQCLNNRADPSFPLSGQLYTPDNSSFPSVLQAYIRNLRFNESTTPKPILIITALHPSHIQAAVVCAKTHRLLMKTRSGGHDYEGLSYVTNSNQPFFVVDMFNLRSINVSIEDETAWVQAGATLGEVYYRIAEKSNSHAFPAGVCPTVGVGGHFSGGGYGNLMGKYGLSVDNIVDAQLIDVNGKLLNRKSMGEDLFWAITGGGGVSFGVVVAYKIKLVRVPTTVTVFNVQRTSEQNLSTIAHRWIQVADKLDNDLFLRMTFNVINNTNGEKTIRGLFPTLYLGNSTALVALLNKDFPELGVEISDCIEMSWIESVLFYTNFPIGTPTTALLSRTPQRLNPFKIKSDYVKNTISKQGFESIFERMKELENQMLAFNPYGGRMSEISEFAKPFPHRSGNIAKIQYEVNWDELGVEAANRYLNFTRVMYDYMTPFVSKNPREAFLNYRDLDIGVNSHGKNAYGEGMVYGHKYFKETNYKRLTMVKTRVDPSNFFRNEQSIPTLSSSWK</sequence>
<evidence type="ECO:0000256" key="6">
    <source>
        <dbReference type="ARBA" id="ARBA00023157"/>
    </source>
</evidence>
<dbReference type="InterPro" id="IPR016166">
    <property type="entry name" value="FAD-bd_PCMH"/>
</dbReference>
<evidence type="ECO:0000259" key="9">
    <source>
        <dbReference type="PROSITE" id="PS51387"/>
    </source>
</evidence>
<dbReference type="InterPro" id="IPR016167">
    <property type="entry name" value="FAD-bd_PCMH_sub1"/>
</dbReference>
<evidence type="ECO:0000256" key="5">
    <source>
        <dbReference type="ARBA" id="ARBA00022827"/>
    </source>
</evidence>
<keyword evidence="5" id="KW-0274">FAD</keyword>
<evidence type="ECO:0000256" key="4">
    <source>
        <dbReference type="ARBA" id="ARBA00022729"/>
    </source>
</evidence>
<dbReference type="Gene3D" id="3.40.462.20">
    <property type="match status" value="1"/>
</dbReference>
<evidence type="ECO:0000256" key="1">
    <source>
        <dbReference type="ARBA" id="ARBA00001974"/>
    </source>
</evidence>
<dbReference type="SUPFAM" id="SSF56176">
    <property type="entry name" value="FAD-binding/transporter-associated domain-like"/>
    <property type="match status" value="1"/>
</dbReference>
<keyword evidence="3" id="KW-0285">Flavoprotein</keyword>
<dbReference type="GO" id="GO:0071949">
    <property type="term" value="F:FAD binding"/>
    <property type="evidence" value="ECO:0007669"/>
    <property type="project" value="InterPro"/>
</dbReference>
<name>Q8SA60_LACSA</name>
<protein>
    <submittedName>
        <fullName evidence="10">Carbohydrate oxidase</fullName>
    </submittedName>
</protein>
<dbReference type="AlphaFoldDB" id="Q8SA60"/>
<proteinExistence type="evidence at transcript level"/>
<dbReference type="Pfam" id="PF08031">
    <property type="entry name" value="BBE"/>
    <property type="match status" value="1"/>
</dbReference>
<keyword evidence="6" id="KW-1015">Disulfide bond</keyword>
<dbReference type="EMBL" id="AF472608">
    <property type="protein sequence ID" value="AAL77102.1"/>
    <property type="molecule type" value="mRNA"/>
</dbReference>
<keyword evidence="4 8" id="KW-0732">Signal</keyword>
<evidence type="ECO:0000256" key="8">
    <source>
        <dbReference type="SAM" id="SignalP"/>
    </source>
</evidence>
<comment type="similarity">
    <text evidence="2">Belongs to the oxygen-dependent FAD-linked oxidoreductase family.</text>
</comment>
<dbReference type="PROSITE" id="PS51387">
    <property type="entry name" value="FAD_PCMH"/>
    <property type="match status" value="1"/>
</dbReference>
<reference evidence="10" key="1">
    <citation type="journal article" date="2004" name="Plant J.">
        <title>Isolation and characterisation of a class of carbohydrate oxidases from higher plants, with a role in active defence.</title>
        <authorList>
            <person name="Custers J.H.H.V."/>
            <person name="Harrison S.J."/>
            <person name="Sela-Buurlage M.B."/>
            <person name="Van Deventer E."/>
            <person name="Lageweg W."/>
            <person name="Howe P.W."/>
            <person name="Van der Meijs P.J."/>
            <person name="Ponstein A.S."/>
            <person name="Simons B.H."/>
            <person name="Melchers L.S."/>
            <person name="Stuiver M.H."/>
        </authorList>
    </citation>
    <scope>NUCLEOTIDE SEQUENCE</scope>
</reference>
<dbReference type="Gene3D" id="3.30.43.10">
    <property type="entry name" value="Uridine Diphospho-n-acetylenolpyruvylglucosamine Reductase, domain 2"/>
    <property type="match status" value="1"/>
</dbReference>
<feature type="domain" description="FAD-binding PCMH-type" evidence="9">
    <location>
        <begin position="79"/>
        <end position="255"/>
    </location>
</feature>
<accession>Q8SA60</accession>
<dbReference type="PANTHER" id="PTHR32448">
    <property type="entry name" value="OS08G0158400 PROTEIN"/>
    <property type="match status" value="1"/>
</dbReference>
<dbReference type="InterPro" id="IPR006094">
    <property type="entry name" value="Oxid_FAD_bind_N"/>
</dbReference>